<keyword evidence="1" id="KW-0805">Transcription regulation</keyword>
<keyword evidence="3" id="KW-0010">Activator</keyword>
<evidence type="ECO:0000256" key="2">
    <source>
        <dbReference type="ARBA" id="ARBA00023125"/>
    </source>
</evidence>
<dbReference type="Proteomes" id="UP000638570">
    <property type="component" value="Unassembled WGS sequence"/>
</dbReference>
<name>A0ABS1QLV8_9GAMM</name>
<dbReference type="InterPro" id="IPR047264">
    <property type="entry name" value="Cupin_HpaA-like_N"/>
</dbReference>
<dbReference type="InterPro" id="IPR011051">
    <property type="entry name" value="RmlC_Cupin_sf"/>
</dbReference>
<evidence type="ECO:0000256" key="3">
    <source>
        <dbReference type="ARBA" id="ARBA00023159"/>
    </source>
</evidence>
<keyword evidence="4" id="KW-0804">Transcription</keyword>
<dbReference type="Pfam" id="PF12833">
    <property type="entry name" value="HTH_18"/>
    <property type="match status" value="1"/>
</dbReference>
<gene>
    <name evidence="6" type="ORF">JKV55_00640</name>
</gene>
<dbReference type="Gene3D" id="1.10.10.60">
    <property type="entry name" value="Homeodomain-like"/>
    <property type="match status" value="1"/>
</dbReference>
<dbReference type="InterPro" id="IPR003313">
    <property type="entry name" value="AraC-bd"/>
</dbReference>
<feature type="domain" description="HTH araC/xylS-type" evidence="5">
    <location>
        <begin position="186"/>
        <end position="284"/>
    </location>
</feature>
<dbReference type="SUPFAM" id="SSF51182">
    <property type="entry name" value="RmlC-like cupins"/>
    <property type="match status" value="1"/>
</dbReference>
<evidence type="ECO:0000256" key="1">
    <source>
        <dbReference type="ARBA" id="ARBA00023015"/>
    </source>
</evidence>
<evidence type="ECO:0000313" key="7">
    <source>
        <dbReference type="Proteomes" id="UP000638570"/>
    </source>
</evidence>
<keyword evidence="2" id="KW-0238">DNA-binding</keyword>
<dbReference type="InterPro" id="IPR014710">
    <property type="entry name" value="RmlC-like_jellyroll"/>
</dbReference>
<organism evidence="6 7">
    <name type="scientific">Zobellella iuensis</name>
    <dbReference type="NCBI Taxonomy" id="2803811"/>
    <lineage>
        <taxon>Bacteria</taxon>
        <taxon>Pseudomonadati</taxon>
        <taxon>Pseudomonadota</taxon>
        <taxon>Gammaproteobacteria</taxon>
        <taxon>Aeromonadales</taxon>
        <taxon>Aeromonadaceae</taxon>
        <taxon>Zobellella</taxon>
    </lineage>
</organism>
<accession>A0ABS1QLV8</accession>
<dbReference type="SUPFAM" id="SSF46689">
    <property type="entry name" value="Homeodomain-like"/>
    <property type="match status" value="1"/>
</dbReference>
<dbReference type="PRINTS" id="PR00032">
    <property type="entry name" value="HTHARAC"/>
</dbReference>
<comment type="caution">
    <text evidence="6">The sequence shown here is derived from an EMBL/GenBank/DDBJ whole genome shotgun (WGS) entry which is preliminary data.</text>
</comment>
<dbReference type="SMART" id="SM00342">
    <property type="entry name" value="HTH_ARAC"/>
    <property type="match status" value="1"/>
</dbReference>
<dbReference type="Gene3D" id="2.60.120.10">
    <property type="entry name" value="Jelly Rolls"/>
    <property type="match status" value="1"/>
</dbReference>
<dbReference type="Pfam" id="PF02311">
    <property type="entry name" value="AraC_binding"/>
    <property type="match status" value="1"/>
</dbReference>
<dbReference type="CDD" id="cd06999">
    <property type="entry name" value="cupin_HpaA-like_N"/>
    <property type="match status" value="1"/>
</dbReference>
<sequence>MDSGVPIFKLYGEQRPWLTPDLLHYESIAQRSSLHDWEIKPHRHGDLYQFLYVQQGEAQLHIEDTMSSVQGGVVQWVPPLCVHGFRFSRDVEGSVLTLASPVISRFEQALGMPPAFGKAFRLSAGEDKRHLDTIFAALAQEYAHEAPGRELVLGAWVNLLLTWLQRQCMAQQAVASAPARGHQHFSRFSLLVERHFREQWPVQKYAGQLGISVVRLNALCHQLGNQTALQFIHQRLLLEAKRNLIYTAMTMAQISDSLGFSEPAYFSRFFRRMHGCSPNAFRQAGVAQLSTGPKRGPDSDREG</sequence>
<dbReference type="InterPro" id="IPR018060">
    <property type="entry name" value="HTH_AraC"/>
</dbReference>
<dbReference type="PANTHER" id="PTHR43280">
    <property type="entry name" value="ARAC-FAMILY TRANSCRIPTIONAL REGULATOR"/>
    <property type="match status" value="1"/>
</dbReference>
<keyword evidence="7" id="KW-1185">Reference proteome</keyword>
<dbReference type="InterPro" id="IPR009057">
    <property type="entry name" value="Homeodomain-like_sf"/>
</dbReference>
<protein>
    <submittedName>
        <fullName evidence="6">Helix-turn-helix domain-containing protein</fullName>
    </submittedName>
</protein>
<reference evidence="7" key="1">
    <citation type="submission" date="2021-01" db="EMBL/GenBank/DDBJ databases">
        <title>Genome public.</title>
        <authorList>
            <person name="Liu C."/>
            <person name="Sun Q."/>
        </authorList>
    </citation>
    <scope>NUCLEOTIDE SEQUENCE [LARGE SCALE GENOMIC DNA]</scope>
    <source>
        <strain evidence="7">CGMCC 1.18722</strain>
    </source>
</reference>
<evidence type="ECO:0000256" key="4">
    <source>
        <dbReference type="ARBA" id="ARBA00023163"/>
    </source>
</evidence>
<evidence type="ECO:0000259" key="5">
    <source>
        <dbReference type="PROSITE" id="PS01124"/>
    </source>
</evidence>
<dbReference type="RefSeq" id="WP_202081815.1">
    <property type="nucleotide sequence ID" value="NZ_JAERTZ010000002.1"/>
</dbReference>
<dbReference type="PROSITE" id="PS01124">
    <property type="entry name" value="HTH_ARAC_FAMILY_2"/>
    <property type="match status" value="1"/>
</dbReference>
<proteinExistence type="predicted"/>
<evidence type="ECO:0000313" key="6">
    <source>
        <dbReference type="EMBL" id="MBL1375838.1"/>
    </source>
</evidence>
<dbReference type="EMBL" id="JAERTZ010000002">
    <property type="protein sequence ID" value="MBL1375838.1"/>
    <property type="molecule type" value="Genomic_DNA"/>
</dbReference>
<dbReference type="PANTHER" id="PTHR43280:SF32">
    <property type="entry name" value="TRANSCRIPTIONAL REGULATORY PROTEIN"/>
    <property type="match status" value="1"/>
</dbReference>
<dbReference type="InterPro" id="IPR020449">
    <property type="entry name" value="Tscrpt_reg_AraC-type_HTH"/>
</dbReference>